<dbReference type="CDD" id="cd05150">
    <property type="entry name" value="APH"/>
    <property type="match status" value="1"/>
</dbReference>
<gene>
    <name evidence="10" type="ORF">EJC50_17330</name>
</gene>
<dbReference type="Gene3D" id="3.30.200.20">
    <property type="entry name" value="Phosphorylase Kinase, domain 1"/>
    <property type="match status" value="1"/>
</dbReference>
<evidence type="ECO:0000313" key="11">
    <source>
        <dbReference type="Proteomes" id="UP000272528"/>
    </source>
</evidence>
<dbReference type="GO" id="GO:0046872">
    <property type="term" value="F:metal ion binding"/>
    <property type="evidence" value="ECO:0007669"/>
    <property type="project" value="UniProtKB-KW"/>
</dbReference>
<feature type="active site" description="Proton acceptor" evidence="7">
    <location>
        <position position="169"/>
    </location>
</feature>
<keyword evidence="6" id="KW-0046">Antibiotic resistance</keyword>
<dbReference type="Pfam" id="PF01636">
    <property type="entry name" value="APH"/>
    <property type="match status" value="1"/>
</dbReference>
<evidence type="ECO:0000256" key="3">
    <source>
        <dbReference type="ARBA" id="ARBA00022741"/>
    </source>
</evidence>
<dbReference type="RefSeq" id="WP_126016941.1">
    <property type="nucleotide sequence ID" value="NZ_CP034437.1"/>
</dbReference>
<dbReference type="InterPro" id="IPR051678">
    <property type="entry name" value="AGP_Transferase"/>
</dbReference>
<accession>A0A3S9A694</accession>
<evidence type="ECO:0000256" key="8">
    <source>
        <dbReference type="PIRSR" id="PIRSR000706-2"/>
    </source>
</evidence>
<reference evidence="11" key="1">
    <citation type="submission" date="2018-12" db="EMBL/GenBank/DDBJ databases">
        <title>Genome sequence of Peanibacillus sp.</title>
        <authorList>
            <person name="Subramani G."/>
            <person name="Srinivasan S."/>
            <person name="Kim M.K."/>
        </authorList>
    </citation>
    <scope>NUCLEOTIDE SEQUENCE [LARGE SCALE GENOMIC DNA]</scope>
    <source>
        <strain evidence="11">18JY67-1</strain>
    </source>
</reference>
<keyword evidence="8" id="KW-0479">Metal-binding</keyword>
<dbReference type="OrthoDB" id="3806873at2"/>
<evidence type="ECO:0000256" key="7">
    <source>
        <dbReference type="PIRSR" id="PIRSR000706-1"/>
    </source>
</evidence>
<evidence type="ECO:0000256" key="1">
    <source>
        <dbReference type="ARBA" id="ARBA00006219"/>
    </source>
</evidence>
<protein>
    <submittedName>
        <fullName evidence="10">Aminoglycoside 3'-phosphotransferase</fullName>
    </submittedName>
</protein>
<dbReference type="InterPro" id="IPR024165">
    <property type="entry name" value="Kan/Strep_kinase"/>
</dbReference>
<dbReference type="KEGG" id="palb:EJC50_17330"/>
<evidence type="ECO:0000256" key="6">
    <source>
        <dbReference type="ARBA" id="ARBA00023251"/>
    </source>
</evidence>
<keyword evidence="2 10" id="KW-0808">Transferase</keyword>
<dbReference type="GO" id="GO:0005524">
    <property type="term" value="F:ATP binding"/>
    <property type="evidence" value="ECO:0007669"/>
    <property type="project" value="UniProtKB-KW"/>
</dbReference>
<comment type="similarity">
    <text evidence="1">Belongs to the aminoglycoside phosphotransferase family.</text>
</comment>
<sequence length="246" mass="28354">MNRTAISFEIGSAPPAIQPYLEGTSFYDSSCSEDARTYYLEKTNAKHAFLKIHRLGMLEREAVMTSFIHQHQLAPKVIAYQTDEQHDYLLTEAISGDDGTEQLHLNDPHRLAAVFGQYLRKLHSLPTEGCPYKNKTEDFLTIARNEDKDLSALDSIHYMPSNDTLTHGDYCLPNILMKDFELQSFIDLGDGGIGDRHHDLYWGLWTLHYNLKTDLYDDLFLDAYGRDHIHENGIAYFSKLMELMEW</sequence>
<keyword evidence="8" id="KW-0460">Magnesium</keyword>
<dbReference type="PANTHER" id="PTHR21310:SF41">
    <property type="entry name" value="3'-PHOSPHOTRANSFERASE, PUTATIVE-RELATED"/>
    <property type="match status" value="1"/>
</dbReference>
<dbReference type="InterPro" id="IPR002575">
    <property type="entry name" value="Aminoglycoside_PTrfase"/>
</dbReference>
<dbReference type="Proteomes" id="UP000272528">
    <property type="component" value="Chromosome"/>
</dbReference>
<organism evidence="10 11">
    <name type="scientific">Paenibacillus albus</name>
    <dbReference type="NCBI Taxonomy" id="2495582"/>
    <lineage>
        <taxon>Bacteria</taxon>
        <taxon>Bacillati</taxon>
        <taxon>Bacillota</taxon>
        <taxon>Bacilli</taxon>
        <taxon>Bacillales</taxon>
        <taxon>Paenibacillaceae</taxon>
        <taxon>Paenibacillus</taxon>
    </lineage>
</organism>
<evidence type="ECO:0000256" key="4">
    <source>
        <dbReference type="ARBA" id="ARBA00022777"/>
    </source>
</evidence>
<evidence type="ECO:0000256" key="5">
    <source>
        <dbReference type="ARBA" id="ARBA00022840"/>
    </source>
</evidence>
<dbReference type="GO" id="GO:0016773">
    <property type="term" value="F:phosphotransferase activity, alcohol group as acceptor"/>
    <property type="evidence" value="ECO:0007669"/>
    <property type="project" value="InterPro"/>
</dbReference>
<dbReference type="PIRSF" id="PIRSF000706">
    <property type="entry name" value="Kanamycin_kin"/>
    <property type="match status" value="1"/>
</dbReference>
<dbReference type="GO" id="GO:0016301">
    <property type="term" value="F:kinase activity"/>
    <property type="evidence" value="ECO:0007669"/>
    <property type="project" value="UniProtKB-KW"/>
</dbReference>
<keyword evidence="11" id="KW-1185">Reference proteome</keyword>
<keyword evidence="3" id="KW-0547">Nucleotide-binding</keyword>
<proteinExistence type="inferred from homology"/>
<dbReference type="SUPFAM" id="SSF56112">
    <property type="entry name" value="Protein kinase-like (PK-like)"/>
    <property type="match status" value="1"/>
</dbReference>
<dbReference type="EMBL" id="CP034437">
    <property type="protein sequence ID" value="AZN41234.1"/>
    <property type="molecule type" value="Genomic_DNA"/>
</dbReference>
<dbReference type="GO" id="GO:0046677">
    <property type="term" value="P:response to antibiotic"/>
    <property type="evidence" value="ECO:0007669"/>
    <property type="project" value="UniProtKB-KW"/>
</dbReference>
<keyword evidence="4" id="KW-0418">Kinase</keyword>
<feature type="binding site" evidence="8">
    <location>
        <position position="187"/>
    </location>
    <ligand>
        <name>Mg(2+)</name>
        <dbReference type="ChEBI" id="CHEBI:18420"/>
    </ligand>
</feature>
<evidence type="ECO:0000259" key="9">
    <source>
        <dbReference type="Pfam" id="PF01636"/>
    </source>
</evidence>
<evidence type="ECO:0000256" key="2">
    <source>
        <dbReference type="ARBA" id="ARBA00022679"/>
    </source>
</evidence>
<dbReference type="AlphaFoldDB" id="A0A3S9A694"/>
<dbReference type="PANTHER" id="PTHR21310">
    <property type="entry name" value="AMINOGLYCOSIDE PHOSPHOTRANSFERASE-RELATED-RELATED"/>
    <property type="match status" value="1"/>
</dbReference>
<evidence type="ECO:0000313" key="10">
    <source>
        <dbReference type="EMBL" id="AZN41234.1"/>
    </source>
</evidence>
<keyword evidence="5" id="KW-0067">ATP-binding</keyword>
<name>A0A3S9A694_9BACL</name>
<dbReference type="InterPro" id="IPR011009">
    <property type="entry name" value="Kinase-like_dom_sf"/>
</dbReference>
<dbReference type="Gene3D" id="3.90.1200.10">
    <property type="match status" value="1"/>
</dbReference>
<feature type="binding site" evidence="8">
    <location>
        <position position="174"/>
    </location>
    <ligand>
        <name>Mg(2+)</name>
        <dbReference type="ChEBI" id="CHEBI:18420"/>
    </ligand>
</feature>
<feature type="domain" description="Aminoglycoside phosphotransferase" evidence="9">
    <location>
        <begin position="34"/>
        <end position="227"/>
    </location>
</feature>